<evidence type="ECO:0000259" key="4">
    <source>
        <dbReference type="PROSITE" id="PS50949"/>
    </source>
</evidence>
<accession>A0A7Y0E011</accession>
<dbReference type="Pfam" id="PF00392">
    <property type="entry name" value="GntR"/>
    <property type="match status" value="1"/>
</dbReference>
<name>A0A7Y0E011_9PROT</name>
<gene>
    <name evidence="5" type="ORF">HH303_09640</name>
</gene>
<dbReference type="PANTHER" id="PTHR43537">
    <property type="entry name" value="TRANSCRIPTIONAL REGULATOR, GNTR FAMILY"/>
    <property type="match status" value="1"/>
</dbReference>
<dbReference type="PROSITE" id="PS50949">
    <property type="entry name" value="HTH_GNTR"/>
    <property type="match status" value="1"/>
</dbReference>
<evidence type="ECO:0000256" key="2">
    <source>
        <dbReference type="ARBA" id="ARBA00023125"/>
    </source>
</evidence>
<dbReference type="Pfam" id="PF07729">
    <property type="entry name" value="FCD"/>
    <property type="match status" value="1"/>
</dbReference>
<evidence type="ECO:0000256" key="1">
    <source>
        <dbReference type="ARBA" id="ARBA00023015"/>
    </source>
</evidence>
<dbReference type="InterPro" id="IPR036388">
    <property type="entry name" value="WH-like_DNA-bd_sf"/>
</dbReference>
<dbReference type="EMBL" id="JABBNT010000003">
    <property type="protein sequence ID" value="NMM44740.1"/>
    <property type="molecule type" value="Genomic_DNA"/>
</dbReference>
<dbReference type="InterPro" id="IPR008920">
    <property type="entry name" value="TF_FadR/GntR_C"/>
</dbReference>
<dbReference type="Gene3D" id="1.10.10.10">
    <property type="entry name" value="Winged helix-like DNA-binding domain superfamily/Winged helix DNA-binding domain"/>
    <property type="match status" value="1"/>
</dbReference>
<evidence type="ECO:0000313" key="5">
    <source>
        <dbReference type="EMBL" id="NMM44740.1"/>
    </source>
</evidence>
<keyword evidence="2" id="KW-0238">DNA-binding</keyword>
<feature type="domain" description="HTH gntR-type" evidence="4">
    <location>
        <begin position="2"/>
        <end position="69"/>
    </location>
</feature>
<dbReference type="SUPFAM" id="SSF46785">
    <property type="entry name" value="Winged helix' DNA-binding domain"/>
    <property type="match status" value="1"/>
</dbReference>
<dbReference type="InterPro" id="IPR036390">
    <property type="entry name" value="WH_DNA-bd_sf"/>
</dbReference>
<dbReference type="Gene3D" id="1.20.120.530">
    <property type="entry name" value="GntR ligand-binding domain-like"/>
    <property type="match status" value="1"/>
</dbReference>
<evidence type="ECO:0000313" key="6">
    <source>
        <dbReference type="Proteomes" id="UP000539372"/>
    </source>
</evidence>
<protein>
    <submittedName>
        <fullName evidence="5">GntR family transcriptional regulator</fullName>
    </submittedName>
</protein>
<dbReference type="GO" id="GO:0003700">
    <property type="term" value="F:DNA-binding transcription factor activity"/>
    <property type="evidence" value="ECO:0007669"/>
    <property type="project" value="InterPro"/>
</dbReference>
<dbReference type="SUPFAM" id="SSF48008">
    <property type="entry name" value="GntR ligand-binding domain-like"/>
    <property type="match status" value="1"/>
</dbReference>
<proteinExistence type="predicted"/>
<keyword evidence="6" id="KW-1185">Reference proteome</keyword>
<organism evidence="5 6">
    <name type="scientific">Pacificispira spongiicola</name>
    <dbReference type="NCBI Taxonomy" id="2729598"/>
    <lineage>
        <taxon>Bacteria</taxon>
        <taxon>Pseudomonadati</taxon>
        <taxon>Pseudomonadota</taxon>
        <taxon>Alphaproteobacteria</taxon>
        <taxon>Rhodospirillales</taxon>
        <taxon>Rhodospirillaceae</taxon>
        <taxon>Pacificispira</taxon>
    </lineage>
</organism>
<keyword evidence="1" id="KW-0805">Transcription regulation</keyword>
<dbReference type="GO" id="GO:0003677">
    <property type="term" value="F:DNA binding"/>
    <property type="evidence" value="ECO:0007669"/>
    <property type="project" value="UniProtKB-KW"/>
</dbReference>
<dbReference type="RefSeq" id="WP_169625140.1">
    <property type="nucleotide sequence ID" value="NZ_JABBNT010000003.1"/>
</dbReference>
<comment type="caution">
    <text evidence="5">The sequence shown here is derived from an EMBL/GenBank/DDBJ whole genome shotgun (WGS) entry which is preliminary data.</text>
</comment>
<dbReference type="PANTHER" id="PTHR43537:SF51">
    <property type="entry name" value="HTH-TYPE TRANSCRIPTIONAL REGULATOR LGOR-RELATED"/>
    <property type="match status" value="1"/>
</dbReference>
<evidence type="ECO:0000256" key="3">
    <source>
        <dbReference type="ARBA" id="ARBA00023163"/>
    </source>
</evidence>
<dbReference type="CDD" id="cd07377">
    <property type="entry name" value="WHTH_GntR"/>
    <property type="match status" value="1"/>
</dbReference>
<dbReference type="AlphaFoldDB" id="A0A7Y0E011"/>
<dbReference type="SMART" id="SM00345">
    <property type="entry name" value="HTH_GNTR"/>
    <property type="match status" value="1"/>
</dbReference>
<dbReference type="InterPro" id="IPR011711">
    <property type="entry name" value="GntR_C"/>
</dbReference>
<dbReference type="SMART" id="SM00895">
    <property type="entry name" value="FCD"/>
    <property type="match status" value="1"/>
</dbReference>
<dbReference type="InterPro" id="IPR000524">
    <property type="entry name" value="Tscrpt_reg_HTH_GntR"/>
</dbReference>
<dbReference type="Proteomes" id="UP000539372">
    <property type="component" value="Unassembled WGS sequence"/>
</dbReference>
<keyword evidence="3" id="KW-0804">Transcription</keyword>
<reference evidence="5 6" key="1">
    <citation type="submission" date="2020-04" db="EMBL/GenBank/DDBJ databases">
        <title>Rhodospirillaceae bacterium KN72 isolated from deep sea.</title>
        <authorList>
            <person name="Zhang D.-C."/>
        </authorList>
    </citation>
    <scope>NUCLEOTIDE SEQUENCE [LARGE SCALE GENOMIC DNA]</scope>
    <source>
        <strain evidence="5 6">KN72</strain>
    </source>
</reference>
<sequence>MATQLDQITQNLREILLEGEYEPGEALREVAVAERLGVSRTLVRLAMGALEQEGLLNRAPNKGFRVRLFTIDEVAGAIEVRGELEALAARNAAEKGIPKTLQDRLRAILSEAEVLVETGLGDLEARTRWIDLNTAFHAGIVEGAGNQSLGPAIDHICRIPLASPRAIVFDRTQPDRNVEQVRAANADHVQILDAIVNRQGMRAACLIREHAYRSGRNKRTNFDALQQARPLPALPGLALVRRGSSN</sequence>